<dbReference type="AlphaFoldDB" id="A0A565B0V6"/>
<dbReference type="Proteomes" id="UP000489600">
    <property type="component" value="Unassembled WGS sequence"/>
</dbReference>
<name>A0A565B0V6_9BRAS</name>
<evidence type="ECO:0000256" key="1">
    <source>
        <dbReference type="SAM" id="MobiDB-lite"/>
    </source>
</evidence>
<comment type="caution">
    <text evidence="2">The sequence shown here is derived from an EMBL/GenBank/DDBJ whole genome shotgun (WGS) entry which is preliminary data.</text>
</comment>
<gene>
    <name evidence="2" type="ORF">ANE_LOCUS5418</name>
</gene>
<evidence type="ECO:0000313" key="3">
    <source>
        <dbReference type="Proteomes" id="UP000489600"/>
    </source>
</evidence>
<feature type="region of interest" description="Disordered" evidence="1">
    <location>
        <begin position="30"/>
        <end position="73"/>
    </location>
</feature>
<feature type="compositionally biased region" description="Basic and acidic residues" evidence="1">
    <location>
        <begin position="57"/>
        <end position="67"/>
    </location>
</feature>
<feature type="compositionally biased region" description="Basic and acidic residues" evidence="1">
    <location>
        <begin position="39"/>
        <end position="50"/>
    </location>
</feature>
<protein>
    <submittedName>
        <fullName evidence="2">Uncharacterized protein</fullName>
    </submittedName>
</protein>
<evidence type="ECO:0000313" key="2">
    <source>
        <dbReference type="EMBL" id="VVA94973.1"/>
    </source>
</evidence>
<sequence length="73" mass="7884">MGITQNPDFISIGVDGIHRWWQQLCARTPAGFSRGGASSDRESLPAREGLDGIDNPTRARGEGEEKGLFGLRA</sequence>
<proteinExistence type="predicted"/>
<dbReference type="EMBL" id="CABITT030000002">
    <property type="protein sequence ID" value="VVA94973.1"/>
    <property type="molecule type" value="Genomic_DNA"/>
</dbReference>
<accession>A0A565B0V6</accession>
<reference evidence="2" key="1">
    <citation type="submission" date="2019-07" db="EMBL/GenBank/DDBJ databases">
        <authorList>
            <person name="Dittberner H."/>
        </authorList>
    </citation>
    <scope>NUCLEOTIDE SEQUENCE [LARGE SCALE GENOMIC DNA]</scope>
</reference>
<organism evidence="2 3">
    <name type="scientific">Arabis nemorensis</name>
    <dbReference type="NCBI Taxonomy" id="586526"/>
    <lineage>
        <taxon>Eukaryota</taxon>
        <taxon>Viridiplantae</taxon>
        <taxon>Streptophyta</taxon>
        <taxon>Embryophyta</taxon>
        <taxon>Tracheophyta</taxon>
        <taxon>Spermatophyta</taxon>
        <taxon>Magnoliopsida</taxon>
        <taxon>eudicotyledons</taxon>
        <taxon>Gunneridae</taxon>
        <taxon>Pentapetalae</taxon>
        <taxon>rosids</taxon>
        <taxon>malvids</taxon>
        <taxon>Brassicales</taxon>
        <taxon>Brassicaceae</taxon>
        <taxon>Arabideae</taxon>
        <taxon>Arabis</taxon>
    </lineage>
</organism>
<keyword evidence="3" id="KW-1185">Reference proteome</keyword>